<organism evidence="2 3">
    <name type="scientific">Streptomyces nigrescens</name>
    <dbReference type="NCBI Taxonomy" id="1920"/>
    <lineage>
        <taxon>Bacteria</taxon>
        <taxon>Bacillati</taxon>
        <taxon>Actinomycetota</taxon>
        <taxon>Actinomycetes</taxon>
        <taxon>Kitasatosporales</taxon>
        <taxon>Streptomycetaceae</taxon>
        <taxon>Streptomyces</taxon>
    </lineage>
</organism>
<sequence>MRSAVSRRVSSVRRKERGSLTVGKLADFVVLSRDILRAAPQDIPGTIAETVVVGGDIVHQR</sequence>
<dbReference type="SUPFAM" id="SSF51338">
    <property type="entry name" value="Composite domain of metallo-dependent hydrolases"/>
    <property type="match status" value="1"/>
</dbReference>
<evidence type="ECO:0000259" key="1">
    <source>
        <dbReference type="Pfam" id="PF07969"/>
    </source>
</evidence>
<dbReference type="InterPro" id="IPR013108">
    <property type="entry name" value="Amidohydro_3"/>
</dbReference>
<dbReference type="Pfam" id="PF07969">
    <property type="entry name" value="Amidohydro_3"/>
    <property type="match status" value="1"/>
</dbReference>
<dbReference type="InterPro" id="IPR011059">
    <property type="entry name" value="Metal-dep_hydrolase_composite"/>
</dbReference>
<accession>A0ABM7ZT54</accession>
<dbReference type="EMBL" id="AP026073">
    <property type="protein sequence ID" value="BDM69556.1"/>
    <property type="molecule type" value="Genomic_DNA"/>
</dbReference>
<evidence type="ECO:0000313" key="2">
    <source>
        <dbReference type="EMBL" id="BDM69556.1"/>
    </source>
</evidence>
<proteinExistence type="predicted"/>
<keyword evidence="3" id="KW-1185">Reference proteome</keyword>
<dbReference type="Gene3D" id="2.30.40.10">
    <property type="entry name" value="Urease, subunit C, domain 1"/>
    <property type="match status" value="1"/>
</dbReference>
<dbReference type="Proteomes" id="UP001059597">
    <property type="component" value="Chromosome"/>
</dbReference>
<feature type="domain" description="Amidohydrolase 3" evidence="1">
    <location>
        <begin position="15"/>
        <end position="59"/>
    </location>
</feature>
<gene>
    <name evidence="2" type="ORF">HEK616_30430</name>
</gene>
<evidence type="ECO:0000313" key="3">
    <source>
        <dbReference type="Proteomes" id="UP001059597"/>
    </source>
</evidence>
<reference evidence="2" key="1">
    <citation type="submission" date="2022-06" db="EMBL/GenBank/DDBJ databases">
        <title>Complete genome sequence of Streptomyces nigrescens HEK616.</title>
        <authorList>
            <person name="Asamizu S."/>
            <person name="Onaka H."/>
        </authorList>
    </citation>
    <scope>NUCLEOTIDE SEQUENCE</scope>
    <source>
        <strain evidence="2">HEK616</strain>
    </source>
</reference>
<protein>
    <recommendedName>
        <fullName evidence="1">Amidohydrolase 3 domain-containing protein</fullName>
    </recommendedName>
</protein>
<name>A0ABM7ZT54_STRNI</name>